<reference evidence="3 4" key="1">
    <citation type="submission" date="2017-12" db="EMBL/GenBank/DDBJ databases">
        <title>The draft genome sequence of Brumimicrobium saltpan LHR20.</title>
        <authorList>
            <person name="Do Z.-J."/>
            <person name="Luo H.-R."/>
        </authorList>
    </citation>
    <scope>NUCLEOTIDE SEQUENCE [LARGE SCALE GENOMIC DNA]</scope>
    <source>
        <strain evidence="3 4">LHR20</strain>
    </source>
</reference>
<dbReference type="InterPro" id="IPR050267">
    <property type="entry name" value="Anti-sigma-factor_SerPK"/>
</dbReference>
<dbReference type="OrthoDB" id="1467655at2"/>
<dbReference type="AlphaFoldDB" id="A0A2I0R689"/>
<dbReference type="PANTHER" id="PTHR35526:SF3">
    <property type="entry name" value="ANTI-SIGMA-F FACTOR RSBW"/>
    <property type="match status" value="1"/>
</dbReference>
<evidence type="ECO:0000313" key="3">
    <source>
        <dbReference type="EMBL" id="PKR82101.1"/>
    </source>
</evidence>
<dbReference type="RefSeq" id="WP_101333246.1">
    <property type="nucleotide sequence ID" value="NZ_PJNI01000001.1"/>
</dbReference>
<sequence length="139" mass="15368">METNYKNAASVTFPSDPKNLRIAESLIDDVCHAHNIHEDHYGNILIAVTEAVNNAIFHGNLNDVQKSVSVDSKIENNQLQFIISDSGLGFDYHNLPDPTAPENIEKETGRGIFLMKSLADKVEFKNNGAKVLLTFTIGK</sequence>
<keyword evidence="3" id="KW-0547">Nucleotide-binding</keyword>
<name>A0A2I0R689_9FLAO</name>
<organism evidence="3 4">
    <name type="scientific">Brumimicrobium salinarum</name>
    <dbReference type="NCBI Taxonomy" id="2058658"/>
    <lineage>
        <taxon>Bacteria</taxon>
        <taxon>Pseudomonadati</taxon>
        <taxon>Bacteroidota</taxon>
        <taxon>Flavobacteriia</taxon>
        <taxon>Flavobacteriales</taxon>
        <taxon>Crocinitomicaceae</taxon>
        <taxon>Brumimicrobium</taxon>
    </lineage>
</organism>
<dbReference type="InterPro" id="IPR036890">
    <property type="entry name" value="HATPase_C_sf"/>
</dbReference>
<dbReference type="PANTHER" id="PTHR35526">
    <property type="entry name" value="ANTI-SIGMA-F FACTOR RSBW-RELATED"/>
    <property type="match status" value="1"/>
</dbReference>
<evidence type="ECO:0000313" key="4">
    <source>
        <dbReference type="Proteomes" id="UP000236654"/>
    </source>
</evidence>
<dbReference type="SUPFAM" id="SSF55874">
    <property type="entry name" value="ATPase domain of HSP90 chaperone/DNA topoisomerase II/histidine kinase"/>
    <property type="match status" value="1"/>
</dbReference>
<dbReference type="GO" id="GO:0004674">
    <property type="term" value="F:protein serine/threonine kinase activity"/>
    <property type="evidence" value="ECO:0007669"/>
    <property type="project" value="UniProtKB-KW"/>
</dbReference>
<dbReference type="Gene3D" id="3.30.565.10">
    <property type="entry name" value="Histidine kinase-like ATPase, C-terminal domain"/>
    <property type="match status" value="1"/>
</dbReference>
<evidence type="ECO:0000259" key="2">
    <source>
        <dbReference type="Pfam" id="PF13581"/>
    </source>
</evidence>
<dbReference type="CDD" id="cd16936">
    <property type="entry name" value="HATPase_RsbW-like"/>
    <property type="match status" value="1"/>
</dbReference>
<protein>
    <submittedName>
        <fullName evidence="3">ATP-binding protein</fullName>
    </submittedName>
</protein>
<keyword evidence="1" id="KW-0418">Kinase</keyword>
<gene>
    <name evidence="3" type="ORF">CW751_01830</name>
</gene>
<feature type="domain" description="Histidine kinase/HSP90-like ATPase" evidence="2">
    <location>
        <begin position="13"/>
        <end position="134"/>
    </location>
</feature>
<dbReference type="GO" id="GO:0005524">
    <property type="term" value="F:ATP binding"/>
    <property type="evidence" value="ECO:0007669"/>
    <property type="project" value="UniProtKB-KW"/>
</dbReference>
<dbReference type="InterPro" id="IPR003594">
    <property type="entry name" value="HATPase_dom"/>
</dbReference>
<evidence type="ECO:0000256" key="1">
    <source>
        <dbReference type="ARBA" id="ARBA00022527"/>
    </source>
</evidence>
<keyword evidence="4" id="KW-1185">Reference proteome</keyword>
<keyword evidence="3" id="KW-0067">ATP-binding</keyword>
<dbReference type="Pfam" id="PF13581">
    <property type="entry name" value="HATPase_c_2"/>
    <property type="match status" value="1"/>
</dbReference>
<comment type="caution">
    <text evidence="3">The sequence shown here is derived from an EMBL/GenBank/DDBJ whole genome shotgun (WGS) entry which is preliminary data.</text>
</comment>
<keyword evidence="1" id="KW-0808">Transferase</keyword>
<accession>A0A2I0R689</accession>
<dbReference type="EMBL" id="PJNI01000001">
    <property type="protein sequence ID" value="PKR82101.1"/>
    <property type="molecule type" value="Genomic_DNA"/>
</dbReference>
<dbReference type="Proteomes" id="UP000236654">
    <property type="component" value="Unassembled WGS sequence"/>
</dbReference>
<proteinExistence type="predicted"/>
<keyword evidence="1" id="KW-0723">Serine/threonine-protein kinase</keyword>